<organism evidence="9 10">
    <name type="scientific">Zalerion maritima</name>
    <dbReference type="NCBI Taxonomy" id="339359"/>
    <lineage>
        <taxon>Eukaryota</taxon>
        <taxon>Fungi</taxon>
        <taxon>Dikarya</taxon>
        <taxon>Ascomycota</taxon>
        <taxon>Pezizomycotina</taxon>
        <taxon>Sordariomycetes</taxon>
        <taxon>Lulworthiomycetidae</taxon>
        <taxon>Lulworthiales</taxon>
        <taxon>Lulworthiaceae</taxon>
        <taxon>Zalerion</taxon>
    </lineage>
</organism>
<keyword evidence="2 5" id="KW-0963">Cytoplasm</keyword>
<evidence type="ECO:0000256" key="5">
    <source>
        <dbReference type="RuleBase" id="RU363050"/>
    </source>
</evidence>
<dbReference type="Pfam" id="PF04130">
    <property type="entry name" value="GCP_C_terminal"/>
    <property type="match status" value="1"/>
</dbReference>
<dbReference type="EMBL" id="JAKWBI020000001">
    <property type="protein sequence ID" value="KAJ2907401.1"/>
    <property type="molecule type" value="Genomic_DNA"/>
</dbReference>
<evidence type="ECO:0000256" key="6">
    <source>
        <dbReference type="SAM" id="MobiDB-lite"/>
    </source>
</evidence>
<dbReference type="InterPro" id="IPR007259">
    <property type="entry name" value="GCP"/>
</dbReference>
<evidence type="ECO:0000313" key="9">
    <source>
        <dbReference type="EMBL" id="KAJ2907401.1"/>
    </source>
</evidence>
<protein>
    <recommendedName>
        <fullName evidence="5">Spindle pole body component</fullName>
    </recommendedName>
</protein>
<evidence type="ECO:0000256" key="2">
    <source>
        <dbReference type="ARBA" id="ARBA00022490"/>
    </source>
</evidence>
<dbReference type="GO" id="GO:0005874">
    <property type="term" value="C:microtubule"/>
    <property type="evidence" value="ECO:0007669"/>
    <property type="project" value="UniProtKB-KW"/>
</dbReference>
<feature type="region of interest" description="Disordered" evidence="6">
    <location>
        <begin position="1"/>
        <end position="186"/>
    </location>
</feature>
<dbReference type="GO" id="GO:0051011">
    <property type="term" value="F:microtubule minus-end binding"/>
    <property type="evidence" value="ECO:0007669"/>
    <property type="project" value="TreeGrafter"/>
</dbReference>
<name>A0AAD5RZE0_9PEZI</name>
<dbReference type="GO" id="GO:0044732">
    <property type="term" value="C:mitotic spindle pole body"/>
    <property type="evidence" value="ECO:0007669"/>
    <property type="project" value="TreeGrafter"/>
</dbReference>
<evidence type="ECO:0000313" key="10">
    <source>
        <dbReference type="Proteomes" id="UP001201980"/>
    </source>
</evidence>
<keyword evidence="4 5" id="KW-0206">Cytoskeleton</keyword>
<reference evidence="9" key="1">
    <citation type="submission" date="2022-07" db="EMBL/GenBank/DDBJ databases">
        <title>Draft genome sequence of Zalerion maritima ATCC 34329, a (micro)plastics degrading marine fungus.</title>
        <authorList>
            <person name="Paco A."/>
            <person name="Goncalves M.F.M."/>
            <person name="Rocha-Santos T.A.P."/>
            <person name="Alves A."/>
        </authorList>
    </citation>
    <scope>NUCLEOTIDE SEQUENCE</scope>
    <source>
        <strain evidence="9">ATCC 34329</strain>
    </source>
</reference>
<dbReference type="Gene3D" id="1.20.120.1900">
    <property type="entry name" value="Gamma-tubulin complex, C-terminal domain"/>
    <property type="match status" value="1"/>
</dbReference>
<feature type="compositionally biased region" description="Polar residues" evidence="6">
    <location>
        <begin position="50"/>
        <end position="61"/>
    </location>
</feature>
<keyword evidence="3 5" id="KW-0493">Microtubule</keyword>
<feature type="domain" description="Gamma tubulin complex component C-terminal" evidence="7">
    <location>
        <begin position="542"/>
        <end position="969"/>
    </location>
</feature>
<feature type="region of interest" description="Disordered" evidence="6">
    <location>
        <begin position="982"/>
        <end position="1002"/>
    </location>
</feature>
<dbReference type="Pfam" id="PF17681">
    <property type="entry name" value="GCP_N_terminal"/>
    <property type="match status" value="1"/>
</dbReference>
<dbReference type="PANTHER" id="PTHR19302">
    <property type="entry name" value="GAMMA TUBULIN COMPLEX PROTEIN"/>
    <property type="match status" value="1"/>
</dbReference>
<dbReference type="InterPro" id="IPR041470">
    <property type="entry name" value="GCP_N"/>
</dbReference>
<dbReference type="GO" id="GO:0000930">
    <property type="term" value="C:gamma-tubulin complex"/>
    <property type="evidence" value="ECO:0007669"/>
    <property type="project" value="TreeGrafter"/>
</dbReference>
<dbReference type="GO" id="GO:0000278">
    <property type="term" value="P:mitotic cell cycle"/>
    <property type="evidence" value="ECO:0007669"/>
    <property type="project" value="TreeGrafter"/>
</dbReference>
<evidence type="ECO:0000256" key="4">
    <source>
        <dbReference type="ARBA" id="ARBA00023212"/>
    </source>
</evidence>
<dbReference type="Proteomes" id="UP001201980">
    <property type="component" value="Unassembled WGS sequence"/>
</dbReference>
<feature type="region of interest" description="Disordered" evidence="6">
    <location>
        <begin position="886"/>
        <end position="915"/>
    </location>
</feature>
<evidence type="ECO:0000256" key="1">
    <source>
        <dbReference type="ARBA" id="ARBA00010337"/>
    </source>
</evidence>
<sequence length="1002" mass="111542">MSSASTRASAHSDRRTAANGTDSHAHRPRVPTNSSFKGDSEREGRGGPMNSPQLGTGSLGASTAHKRSASGNPRPLSRAAVGGRGGGGGEDDNRSRSSRPHSRLGYERERDRKVEERERERERRHETGTTTVRETLYYRTKSPERRSREKGKRTAGGERESVSKGKVDPKSQPKEQTPKDAPQVLQPKPLGELTLEAQEASIVEDLLFVFMGFEGQYVHFSTYNPDEDHDRLMGPSYKILPGLDPSLLDLTNNMLQMASHYSSLEAFIDVQSRDEMGSVSHALCASVRKLLNDYLVMIAQLETQFLTNDKFTLHILNIHTLPTAQMLSQLYQLAIELLRKNSLLDDESEEESDESLDNDKFIDLMREGGGDLATSKLTKKVCKGGGVLELVTKRLEAMSGDPAAKALLTSLLRDASRPYMLMLNEWLHHGGIKDPHAEFLIKESKSIRRDRLEEDYTDEYWERRYALKKEDIPPQLRGVAGKIHLAGKYLNVVRECGGVDVSKEIRDVPTSFDDQRLLENVNGAYASANDSLMQLLLTTHQLPARLRSLKHYFFLDPSDYFSHFLDLAHSELREKARNVNVAKLQSLLDLVLRQPGSVVSLDPFKDSVKLEIDEVSLVKRLQRVVNISGLEIGEVLQLSSQGAESDQKATGYTSLQLDYAVPFPVSLVISRKTIWRYQTLFRHLLSLRALEGQLSNMWQSYGRAPVWSHRSSERRIEIFKRRAWTLRSRMLVFVQQMLYFCTAEVIEPNWQALMGRLKVGGAGAASEDEEKEGPNGGGMPRGATATVLGILGGFGEKKGPTRTVDELMQDHVDFLDTCLKECMLTNSKLLRINNKLTQTCTYYAHLFNQFSRDVACADPDLASGAKPKKMTEKAWREVCLLKSQAQKNQQKEQQQQQQNPANSSQAPGTGVGGVDLTTLSEEERISYLYKDLARWESFFSMHLQKLMDALNHYAATETVVLLSLCARLSTVNQGTEFAGMGKGDAAGGGGGGGGGKDGSLVG</sequence>
<dbReference type="GO" id="GO:0051321">
    <property type="term" value="P:meiotic cell cycle"/>
    <property type="evidence" value="ECO:0007669"/>
    <property type="project" value="TreeGrafter"/>
</dbReference>
<feature type="compositionally biased region" description="Basic and acidic residues" evidence="6">
    <location>
        <begin position="104"/>
        <end position="127"/>
    </location>
</feature>
<dbReference type="InterPro" id="IPR042241">
    <property type="entry name" value="GCP_C_sf"/>
</dbReference>
<dbReference type="AlphaFoldDB" id="A0AAD5RZE0"/>
<gene>
    <name evidence="9" type="ORF">MKZ38_003258</name>
</gene>
<dbReference type="InterPro" id="IPR040457">
    <property type="entry name" value="GCP_C"/>
</dbReference>
<dbReference type="GO" id="GO:0043015">
    <property type="term" value="F:gamma-tubulin binding"/>
    <property type="evidence" value="ECO:0007669"/>
    <property type="project" value="InterPro"/>
</dbReference>
<dbReference type="GO" id="GO:0051225">
    <property type="term" value="P:spindle assembly"/>
    <property type="evidence" value="ECO:0007669"/>
    <property type="project" value="TreeGrafter"/>
</dbReference>
<evidence type="ECO:0000259" key="7">
    <source>
        <dbReference type="Pfam" id="PF04130"/>
    </source>
</evidence>
<dbReference type="GO" id="GO:0031122">
    <property type="term" value="P:cytoplasmic microtubule organization"/>
    <property type="evidence" value="ECO:0007669"/>
    <property type="project" value="TreeGrafter"/>
</dbReference>
<comment type="caution">
    <text evidence="9">The sequence shown here is derived from an EMBL/GenBank/DDBJ whole genome shotgun (WGS) entry which is preliminary data.</text>
</comment>
<comment type="subcellular location">
    <subcellularLocation>
        <location evidence="5">Cytoplasm</location>
        <location evidence="5">Cytoskeleton</location>
        <location evidence="5">Microtubule organizing center</location>
    </subcellularLocation>
</comment>
<evidence type="ECO:0000259" key="8">
    <source>
        <dbReference type="Pfam" id="PF17681"/>
    </source>
</evidence>
<comment type="similarity">
    <text evidence="1 5">Belongs to the TUBGCP family.</text>
</comment>
<feature type="domain" description="Gamma tubulin complex component protein N-terminal" evidence="8">
    <location>
        <begin position="203"/>
        <end position="537"/>
    </location>
</feature>
<dbReference type="GO" id="GO:0007020">
    <property type="term" value="P:microtubule nucleation"/>
    <property type="evidence" value="ECO:0007669"/>
    <property type="project" value="InterPro"/>
</dbReference>
<dbReference type="PANTHER" id="PTHR19302:SF13">
    <property type="entry name" value="GAMMA-TUBULIN COMPLEX COMPONENT 2"/>
    <property type="match status" value="1"/>
</dbReference>
<dbReference type="GO" id="GO:0000922">
    <property type="term" value="C:spindle pole"/>
    <property type="evidence" value="ECO:0007669"/>
    <property type="project" value="InterPro"/>
</dbReference>
<feature type="compositionally biased region" description="Basic and acidic residues" evidence="6">
    <location>
        <begin position="155"/>
        <end position="178"/>
    </location>
</feature>
<proteinExistence type="inferred from homology"/>
<accession>A0AAD5RZE0</accession>
<evidence type="ECO:0000256" key="3">
    <source>
        <dbReference type="ARBA" id="ARBA00022701"/>
    </source>
</evidence>
<keyword evidence="10" id="KW-1185">Reference proteome</keyword>